<feature type="region of interest" description="Disordered" evidence="1">
    <location>
        <begin position="672"/>
        <end position="805"/>
    </location>
</feature>
<feature type="compositionally biased region" description="Pro residues" evidence="1">
    <location>
        <begin position="754"/>
        <end position="766"/>
    </location>
</feature>
<protein>
    <recommendedName>
        <fullName evidence="4">CCHC-type domain-containing protein</fullName>
    </recommendedName>
</protein>
<feature type="compositionally biased region" description="Low complexity" evidence="1">
    <location>
        <begin position="676"/>
        <end position="709"/>
    </location>
</feature>
<dbReference type="PANTHER" id="PTHR35450:SF2">
    <property type="entry name" value="REVERSE TRANSCRIPTASE DOMAIN-CONTAINING PROTEIN"/>
    <property type="match status" value="1"/>
</dbReference>
<accession>A0ABY6KPE5</accession>
<sequence>MESLAETKLNAKNLFAAFNEFSLSLINYYVGIVEFSERELEMLDQKVRTTLSKFKIHLKPANKERLYLQREEMGRGLRTVDHLATNCGRLLPYDYTERHNEVVRCVHFNLARKYNFTENKKIKFHKITTKIENSYAKIITDLPMISDINIRANKPDIIVYDKIKKDITIIEIGVTSQDNIQTTELTKERKYQLLAREMAQTEKMPVKVMPIVLTWDGIVTKYNKQHRKEINIRKRDFAYIQSLVLKKTMEIISTEKKNEPYDKLQRNKEMEAMDRLLERCRELACDDEEGGTPGMENRDTTTIEEIQENDLEQMTGDPTDKNGSRSGDHLIEEPLVEAITARATALTRSHDSKSTILVRAESPSKAVQKPVRHGTQTQPCVVLSSKEDPQNKISNSARKNQIYANPPTGDRNANLTAMRGDVTTGSAAATSSNGAARILGNWADYTEDPSPGADEDFTVIKSRKRRRNSADSPTAAKHHSNPRGAGANSRPRSSTGWVPRAMKRSRPLERISRRPGRGRRLPPKTTASTWKVSKINGHYLMGLNKRGLAERLIGEGLEVEGTLFRAFPFRKKAMKITVGNLPFFVEDSTIISALTPYRRVTSIAPKLMKAGPYIYNDGRRDAFIVLHEGVTTERLPTRLEIKIKGEVWPAYLSYGIRCSRCHGQGHRRANCPLLHRQSTTSRRASPTSTTDLPPLTAHGLPGRSSAAPTAPAPPSPALGPSGAPPDARIASLSSTAPRPSTPALPASFVQVAAPAPPPEAPAPTHPASPRSAATEPTPPARPDFTTPCGPLPAQGTLGPATHTPDVDMITTEETSASSPAAVISTLPLPAPQPAGPTPPVPHEEQIAQEQEDAMIIKIFRKLKHMTCLKPLYNTGINVNDLRDAILFTEDRASLMTKLSPALKGLLAEFLGAAIELARGCHPDVGTDMARLRRRCLDS</sequence>
<evidence type="ECO:0000313" key="3">
    <source>
        <dbReference type="Proteomes" id="UP001235939"/>
    </source>
</evidence>
<feature type="compositionally biased region" description="Low complexity" evidence="1">
    <location>
        <begin position="718"/>
        <end position="727"/>
    </location>
</feature>
<feature type="region of interest" description="Disordered" evidence="1">
    <location>
        <begin position="444"/>
        <end position="527"/>
    </location>
</feature>
<feature type="compositionally biased region" description="Polar residues" evidence="1">
    <location>
        <begin position="391"/>
        <end position="403"/>
    </location>
</feature>
<evidence type="ECO:0000256" key="1">
    <source>
        <dbReference type="SAM" id="MobiDB-lite"/>
    </source>
</evidence>
<feature type="region of interest" description="Disordered" evidence="1">
    <location>
        <begin position="360"/>
        <end position="414"/>
    </location>
</feature>
<feature type="compositionally biased region" description="Basic residues" evidence="1">
    <location>
        <begin position="513"/>
        <end position="522"/>
    </location>
</feature>
<gene>
    <name evidence="2" type="ORF">LAZ67_7000343</name>
</gene>
<dbReference type="Proteomes" id="UP001235939">
    <property type="component" value="Chromosome 07"/>
</dbReference>
<organism evidence="2 3">
    <name type="scientific">Cordylochernes scorpioides</name>
    <dbReference type="NCBI Taxonomy" id="51811"/>
    <lineage>
        <taxon>Eukaryota</taxon>
        <taxon>Metazoa</taxon>
        <taxon>Ecdysozoa</taxon>
        <taxon>Arthropoda</taxon>
        <taxon>Chelicerata</taxon>
        <taxon>Arachnida</taxon>
        <taxon>Pseudoscorpiones</taxon>
        <taxon>Cheliferoidea</taxon>
        <taxon>Chernetidae</taxon>
        <taxon>Cordylochernes</taxon>
    </lineage>
</organism>
<name>A0ABY6KPE5_9ARAC</name>
<dbReference type="EMBL" id="CP092869">
    <property type="protein sequence ID" value="UYV69707.1"/>
    <property type="molecule type" value="Genomic_DNA"/>
</dbReference>
<keyword evidence="3" id="KW-1185">Reference proteome</keyword>
<proteinExistence type="predicted"/>
<reference evidence="2 3" key="1">
    <citation type="submission" date="2022-01" db="EMBL/GenBank/DDBJ databases">
        <title>A chromosomal length assembly of Cordylochernes scorpioides.</title>
        <authorList>
            <person name="Zeh D."/>
            <person name="Zeh J."/>
        </authorList>
    </citation>
    <scope>NUCLEOTIDE SEQUENCE [LARGE SCALE GENOMIC DNA]</scope>
    <source>
        <strain evidence="2">IN4F17</strain>
        <tissue evidence="2">Whole Body</tissue>
    </source>
</reference>
<evidence type="ECO:0008006" key="4">
    <source>
        <dbReference type="Google" id="ProtNLM"/>
    </source>
</evidence>
<dbReference type="PANTHER" id="PTHR35450">
    <property type="entry name" value="REVERSE TRANSCRIPTASE DOMAIN-CONTAINING PROTEIN"/>
    <property type="match status" value="1"/>
</dbReference>
<evidence type="ECO:0000313" key="2">
    <source>
        <dbReference type="EMBL" id="UYV69707.1"/>
    </source>
</evidence>